<dbReference type="EnsemblPlants" id="ONIVA02G04020.1">
    <property type="protein sequence ID" value="ONIVA02G04020.1"/>
    <property type="gene ID" value="ONIVA02G04020"/>
</dbReference>
<dbReference type="GO" id="GO:0005634">
    <property type="term" value="C:nucleus"/>
    <property type="evidence" value="ECO:0007669"/>
    <property type="project" value="UniProtKB-SubCell"/>
</dbReference>
<evidence type="ECO:0000256" key="1">
    <source>
        <dbReference type="ARBA" id="ARBA00004123"/>
    </source>
</evidence>
<dbReference type="CDD" id="cd00063">
    <property type="entry name" value="FN3"/>
    <property type="match status" value="1"/>
</dbReference>
<feature type="region of interest" description="Disordered" evidence="6">
    <location>
        <begin position="443"/>
        <end position="478"/>
    </location>
</feature>
<feature type="compositionally biased region" description="Polar residues" evidence="6">
    <location>
        <begin position="561"/>
        <end position="572"/>
    </location>
</feature>
<evidence type="ECO:0000259" key="7">
    <source>
        <dbReference type="PROSITE" id="PS50853"/>
    </source>
</evidence>
<feature type="domain" description="Fibronectin type-III" evidence="7">
    <location>
        <begin position="342"/>
        <end position="439"/>
    </location>
</feature>
<dbReference type="STRING" id="4536.A0A0E0G1B6"/>
<dbReference type="Pfam" id="PF23380">
    <property type="entry name" value="VIN3_C"/>
    <property type="match status" value="1"/>
</dbReference>
<dbReference type="InterPro" id="IPR036116">
    <property type="entry name" value="FN3_sf"/>
</dbReference>
<organism evidence="8">
    <name type="scientific">Oryza nivara</name>
    <name type="common">Indian wild rice</name>
    <name type="synonym">Oryza sativa f. spontanea</name>
    <dbReference type="NCBI Taxonomy" id="4536"/>
    <lineage>
        <taxon>Eukaryota</taxon>
        <taxon>Viridiplantae</taxon>
        <taxon>Streptophyta</taxon>
        <taxon>Embryophyta</taxon>
        <taxon>Tracheophyta</taxon>
        <taxon>Spermatophyta</taxon>
        <taxon>Magnoliopsida</taxon>
        <taxon>Liliopsida</taxon>
        <taxon>Poales</taxon>
        <taxon>Poaceae</taxon>
        <taxon>BOP clade</taxon>
        <taxon>Oryzoideae</taxon>
        <taxon>Oryzeae</taxon>
        <taxon>Oryzinae</taxon>
        <taxon>Oryza</taxon>
    </lineage>
</organism>
<evidence type="ECO:0000256" key="3">
    <source>
        <dbReference type="ARBA" id="ARBA00022771"/>
    </source>
</evidence>
<dbReference type="InterPro" id="IPR003961">
    <property type="entry name" value="FN3_dom"/>
</dbReference>
<keyword evidence="3" id="KW-0863">Zinc-finger</keyword>
<dbReference type="PROSITE" id="PS50853">
    <property type="entry name" value="FN3"/>
    <property type="match status" value="1"/>
</dbReference>
<dbReference type="Pfam" id="PF07227">
    <property type="entry name" value="PHD_Oberon"/>
    <property type="match status" value="1"/>
</dbReference>
<dbReference type="eggNOG" id="ENOG502QR8D">
    <property type="taxonomic scope" value="Eukaryota"/>
</dbReference>
<evidence type="ECO:0000256" key="6">
    <source>
        <dbReference type="SAM" id="MobiDB-lite"/>
    </source>
</evidence>
<reference evidence="8" key="1">
    <citation type="submission" date="2015-04" db="UniProtKB">
        <authorList>
            <consortium name="EnsemblPlants"/>
        </authorList>
    </citation>
    <scope>IDENTIFICATION</scope>
    <source>
        <strain evidence="8">SL10</strain>
    </source>
</reference>
<dbReference type="Proteomes" id="UP000006591">
    <property type="component" value="Chromosome 2"/>
</dbReference>
<evidence type="ECO:0000256" key="4">
    <source>
        <dbReference type="ARBA" id="ARBA00022833"/>
    </source>
</evidence>
<dbReference type="SUPFAM" id="SSF49265">
    <property type="entry name" value="Fibronectin type III"/>
    <property type="match status" value="1"/>
</dbReference>
<dbReference type="CDD" id="cd15521">
    <property type="entry name" value="PHD_VIN3_plant"/>
    <property type="match status" value="1"/>
</dbReference>
<proteinExistence type="predicted"/>
<comment type="subcellular location">
    <subcellularLocation>
        <location evidence="1">Nucleus</location>
    </subcellularLocation>
</comment>
<dbReference type="GO" id="GO:0010048">
    <property type="term" value="P:vernalization response"/>
    <property type="evidence" value="ECO:0007669"/>
    <property type="project" value="InterPro"/>
</dbReference>
<dbReference type="InterPro" id="IPR032881">
    <property type="entry name" value="Oberon-like_PHD"/>
</dbReference>
<keyword evidence="2" id="KW-0479">Metal-binding</keyword>
<dbReference type="InterPro" id="IPR056990">
    <property type="entry name" value="VIN3-like_C"/>
</dbReference>
<keyword evidence="4" id="KW-0862">Zinc</keyword>
<evidence type="ECO:0000313" key="9">
    <source>
        <dbReference type="Proteomes" id="UP000006591"/>
    </source>
</evidence>
<feature type="region of interest" description="Disordered" evidence="6">
    <location>
        <begin position="561"/>
        <end position="654"/>
    </location>
</feature>
<sequence length="866" mass="95569">MDPPYAGVPIDPAKCRLMSVDEKRELVRELSKRPESAPDKLQSWSRREIVEILCADLGRERKYTGLSKQRMLEYLFRVVTGKSSGGGAVEHVQEKEPTPEPNTANHQSPAKRQRKSDNPSRLPIVASSPTTEIPRPASNARFCHNLACRATLNPEDKFCRRCSCCICFKYDDNKDPSLWLFCSSDQPLQKDSCVFSCHLECALKDGRTGIMQSGQCKKLDGGYYCTRCRKQNDLLGSWKKQLVIAKDARRLDVLCHRIFLSHKILVSTEKYLVLHEIVDTAMKKLEAEVGPISGVANMGRGIVSRLAVGAEVQKLCARAIETMESLFCGSPSNSQFQRSRMIPSNFVKFEAITQTSVTVVLDLGPILAQDVTCFNVWHRVAATGSFSSSPTGIILAPLKTLVVTQLVPATSYIFKVVAFSNSKEFGSWEAKMKTSCQKEVDLKGLMPGGSGLDQNNGSPKANSGGQSDPSSEGVDSNNNTAVYADLNKSPESDFEYCENPEILDSDKASHHPNEPTNNSQSMPMVIARVTEVSGLEEAPGLSASALDEEPNSAVQTQLLRESSNSMEQNQRSEVPGSQDASNAPAGNEVVIVPPRYSGSIPPTAPRYMENGKDISGRSLKAKPGDNILQNGSSKPEREPGNSSNKRTSGKCEEIGHKDGCPEASYEYCVKVVRWLECEGYIETNFRVKFLTWYSLRATPHDRKIVSVYVNTLIDDPVSLSGQLADTFSEAIYSKRPPSVRSVVIKDEVEVELKEVVQHMQVSKRPKKRKETGWMDAVTDDHRSEDEHELNTLVHSAPATVAGEAAADGGLWTTKDMHWHWRLLSKAMRRMKASGYSLRHSSTSRSTAAASEHPNIGSFHSVQYLPS</sequence>
<dbReference type="GO" id="GO:0008270">
    <property type="term" value="F:zinc ion binding"/>
    <property type="evidence" value="ECO:0007669"/>
    <property type="project" value="UniProtKB-KW"/>
</dbReference>
<keyword evidence="5" id="KW-0539">Nucleus</keyword>
<dbReference type="Gramene" id="ONIVA02G04020.1">
    <property type="protein sequence ID" value="ONIVA02G04020.1"/>
    <property type="gene ID" value="ONIVA02G04020"/>
</dbReference>
<protein>
    <recommendedName>
        <fullName evidence="7">Fibronectin type-III domain-containing protein</fullName>
    </recommendedName>
</protein>
<dbReference type="OMA" id="WHRKATE"/>
<feature type="compositionally biased region" description="Polar residues" evidence="6">
    <location>
        <begin position="452"/>
        <end position="478"/>
    </location>
</feature>
<evidence type="ECO:0000256" key="5">
    <source>
        <dbReference type="ARBA" id="ARBA00023242"/>
    </source>
</evidence>
<feature type="region of interest" description="Disordered" evidence="6">
    <location>
        <begin position="504"/>
        <end position="524"/>
    </location>
</feature>
<reference evidence="8" key="2">
    <citation type="submission" date="2018-04" db="EMBL/GenBank/DDBJ databases">
        <title>OnivRS2 (Oryza nivara Reference Sequence Version 2).</title>
        <authorList>
            <person name="Zhang J."/>
            <person name="Kudrna D."/>
            <person name="Lee S."/>
            <person name="Talag J."/>
            <person name="Rajasekar S."/>
            <person name="Welchert J."/>
            <person name="Hsing Y.-I."/>
            <person name="Wing R.A."/>
        </authorList>
    </citation>
    <scope>NUCLEOTIDE SEQUENCE [LARGE SCALE GENOMIC DNA]</scope>
    <source>
        <strain evidence="8">SL10</strain>
    </source>
</reference>
<feature type="compositionally biased region" description="Basic and acidic residues" evidence="6">
    <location>
        <begin position="504"/>
        <end position="513"/>
    </location>
</feature>
<feature type="region of interest" description="Disordered" evidence="6">
    <location>
        <begin position="85"/>
        <end position="133"/>
    </location>
</feature>
<dbReference type="AlphaFoldDB" id="A0A0E0G1B6"/>
<dbReference type="GO" id="GO:0040029">
    <property type="term" value="P:epigenetic regulation of gene expression"/>
    <property type="evidence" value="ECO:0007669"/>
    <property type="project" value="InterPro"/>
</dbReference>
<dbReference type="PANTHER" id="PTHR46286">
    <property type="entry name" value="VIN3-LIKE PROTEIN 2-RELATED"/>
    <property type="match status" value="1"/>
</dbReference>
<accession>A0A0E0G1B6</accession>
<dbReference type="PANTHER" id="PTHR46286:SF2">
    <property type="entry name" value="VIN3-LIKE PROTEIN 2"/>
    <property type="match status" value="1"/>
</dbReference>
<dbReference type="Pfam" id="PF23376">
    <property type="entry name" value="Fn3_VIN3"/>
    <property type="match status" value="1"/>
</dbReference>
<name>A0A0E0G1B6_ORYNI</name>
<evidence type="ECO:0000256" key="2">
    <source>
        <dbReference type="ARBA" id="ARBA00022723"/>
    </source>
</evidence>
<dbReference type="InterPro" id="IPR044514">
    <property type="entry name" value="VIN3-like"/>
</dbReference>
<keyword evidence="9" id="KW-1185">Reference proteome</keyword>
<evidence type="ECO:0000313" key="8">
    <source>
        <dbReference type="EnsemblPlants" id="ONIVA02G04020.1"/>
    </source>
</evidence>
<dbReference type="InterPro" id="IPR058585">
    <property type="entry name" value="Fn3_VIN3"/>
</dbReference>